<dbReference type="VEuPathDB" id="TriTrypDB:TEOVI_000699700"/>
<dbReference type="SMR" id="A0A1G4I0F0"/>
<proteinExistence type="inferred from homology"/>
<dbReference type="GO" id="GO:0141221">
    <property type="term" value="F:histone deacetylase activity, hydrolytic mechanism"/>
    <property type="evidence" value="ECO:0007669"/>
    <property type="project" value="UniProtKB-EC"/>
</dbReference>
<dbReference type="InterPro" id="IPR000286">
    <property type="entry name" value="HDACs"/>
</dbReference>
<feature type="region of interest" description="Disordered" evidence="10">
    <location>
        <begin position="523"/>
        <end position="545"/>
    </location>
</feature>
<dbReference type="PRINTS" id="PR01270">
    <property type="entry name" value="HDASUPER"/>
</dbReference>
<evidence type="ECO:0000256" key="7">
    <source>
        <dbReference type="ARBA" id="ARBA00023015"/>
    </source>
</evidence>
<evidence type="ECO:0000313" key="12">
    <source>
        <dbReference type="EMBL" id="SCU65075.1"/>
    </source>
</evidence>
<comment type="similarity">
    <text evidence="2">Belongs to the histone deacetylase family. HD type 2 subfamily.</text>
</comment>
<evidence type="ECO:0000256" key="6">
    <source>
        <dbReference type="ARBA" id="ARBA00022853"/>
    </source>
</evidence>
<accession>A0A1G4I0F0</accession>
<feature type="domain" description="Histone deacetylase" evidence="11">
    <location>
        <begin position="192"/>
        <end position="300"/>
    </location>
</feature>
<evidence type="ECO:0000256" key="3">
    <source>
        <dbReference type="ARBA" id="ARBA00012111"/>
    </source>
</evidence>
<dbReference type="InterPro" id="IPR037138">
    <property type="entry name" value="His_deacetylse_dom_sf"/>
</dbReference>
<evidence type="ECO:0000313" key="13">
    <source>
        <dbReference type="Proteomes" id="UP000195570"/>
    </source>
</evidence>
<dbReference type="EC" id="3.5.1.98" evidence="3"/>
<feature type="region of interest" description="Disordered" evidence="10">
    <location>
        <begin position="155"/>
        <end position="189"/>
    </location>
</feature>
<keyword evidence="8" id="KW-0804">Transcription</keyword>
<dbReference type="CDD" id="cd09992">
    <property type="entry name" value="HDAC_classII"/>
    <property type="match status" value="1"/>
</dbReference>
<organism evidence="12 13">
    <name type="scientific">Trypanosoma equiperdum</name>
    <dbReference type="NCBI Taxonomy" id="5694"/>
    <lineage>
        <taxon>Eukaryota</taxon>
        <taxon>Discoba</taxon>
        <taxon>Euglenozoa</taxon>
        <taxon>Kinetoplastea</taxon>
        <taxon>Metakinetoplastina</taxon>
        <taxon>Trypanosomatida</taxon>
        <taxon>Trypanosomatidae</taxon>
        <taxon>Trypanosoma</taxon>
    </lineage>
</organism>
<dbReference type="RefSeq" id="XP_067076731.1">
    <property type="nucleotide sequence ID" value="XM_067220630.1"/>
</dbReference>
<protein>
    <recommendedName>
        <fullName evidence="3">histone deacetylase</fullName>
        <ecNumber evidence="3">3.5.1.98</ecNumber>
    </recommendedName>
</protein>
<reference evidence="12" key="1">
    <citation type="submission" date="2016-09" db="EMBL/GenBank/DDBJ databases">
        <authorList>
            <person name="Hebert L."/>
            <person name="Moumen B."/>
        </authorList>
    </citation>
    <scope>NUCLEOTIDE SEQUENCE [LARGE SCALE GENOMIC DNA]</scope>
    <source>
        <strain evidence="12">OVI</strain>
    </source>
</reference>
<keyword evidence="6" id="KW-0156">Chromatin regulator</keyword>
<dbReference type="GO" id="GO:0040029">
    <property type="term" value="P:epigenetic regulation of gene expression"/>
    <property type="evidence" value="ECO:0007669"/>
    <property type="project" value="TreeGrafter"/>
</dbReference>
<name>A0A1G4I0F0_TRYEQ</name>
<evidence type="ECO:0000256" key="1">
    <source>
        <dbReference type="ARBA" id="ARBA00004123"/>
    </source>
</evidence>
<dbReference type="AlphaFoldDB" id="A0A1G4I0F0"/>
<sequence length="586" mass="63530">MSVRERNKNPWAHGRQLDLDGDVTVRCQADPRLCTTAAIRRGKLVEPVDQVALRVGVEASGVESLVDAQGITFFGSLKNGMEVFVSGPAMLDAAKTDNDNSDLFLPDVSVAWAYDPRVLEHVPPVDRVPETPYRLQRAVEALRSAPRAAHFLPMELQSSGERSPPREGAPVGTGATAGETPSAAPSGTPLWIPPRLATLDEVTLCHNIHRYRCFIEEGTALLPPLKTDVYCNGKTSSIATRLSVGAVVDAARRALSGSPAFAFCLVRPPGHHASADTPSGFCLVNNVAIAAMQLLQDWHVKYDCGVGGSRSVPSEERDIPERPRIAIVDIDVHHGEGTQSFVEVEPQLLYLSLHRYDRGSFYPCDPAGATSYVGQHRNICNVAVDTAATDPARCEEVISDMLFARVVDDVFLPRLEQFHPNIILLSLGFDAAHGDPLGRMAVEGGFAYVVRALKRFCLQSQGTIGLVAVLEGGYSPEGVSRGVVSVAHALCYPFDDVAVVNYARLRTPKTWMELRSRLSRRMEVRTDETGGATSLSSGLSSQGLGDATSTERAIADDDVLMERHVAWCDKLVKRVLAIHAESNIIK</sequence>
<feature type="compositionally biased region" description="Low complexity" evidence="10">
    <location>
        <begin position="530"/>
        <end position="545"/>
    </location>
</feature>
<dbReference type="Proteomes" id="UP000195570">
    <property type="component" value="Unassembled WGS sequence"/>
</dbReference>
<dbReference type="Gene3D" id="3.40.800.20">
    <property type="entry name" value="Histone deacetylase domain"/>
    <property type="match status" value="1"/>
</dbReference>
<keyword evidence="13" id="KW-1185">Reference proteome</keyword>
<dbReference type="Pfam" id="PF00850">
    <property type="entry name" value="Hist_deacetyl"/>
    <property type="match status" value="2"/>
</dbReference>
<keyword evidence="4" id="KW-0678">Repressor</keyword>
<dbReference type="PANTHER" id="PTHR10625:SF5">
    <property type="entry name" value="HISTONE DEACETYLASE"/>
    <property type="match status" value="1"/>
</dbReference>
<keyword evidence="9" id="KW-0539">Nucleus</keyword>
<evidence type="ECO:0000256" key="2">
    <source>
        <dbReference type="ARBA" id="ARBA00007738"/>
    </source>
</evidence>
<evidence type="ECO:0000259" key="11">
    <source>
        <dbReference type="Pfam" id="PF00850"/>
    </source>
</evidence>
<evidence type="ECO:0000256" key="10">
    <source>
        <dbReference type="SAM" id="MobiDB-lite"/>
    </source>
</evidence>
<comment type="subcellular location">
    <subcellularLocation>
        <location evidence="1">Nucleus</location>
    </subcellularLocation>
</comment>
<keyword evidence="5" id="KW-0378">Hydrolase</keyword>
<dbReference type="PANTHER" id="PTHR10625">
    <property type="entry name" value="HISTONE DEACETYLASE HDAC1-RELATED"/>
    <property type="match status" value="1"/>
</dbReference>
<dbReference type="InterPro" id="IPR023696">
    <property type="entry name" value="Ureohydrolase_dom_sf"/>
</dbReference>
<evidence type="ECO:0000256" key="5">
    <source>
        <dbReference type="ARBA" id="ARBA00022801"/>
    </source>
</evidence>
<evidence type="ECO:0000256" key="4">
    <source>
        <dbReference type="ARBA" id="ARBA00022491"/>
    </source>
</evidence>
<dbReference type="InterPro" id="IPR023801">
    <property type="entry name" value="His_deacetylse_dom"/>
</dbReference>
<evidence type="ECO:0000256" key="8">
    <source>
        <dbReference type="ARBA" id="ARBA00023163"/>
    </source>
</evidence>
<dbReference type="GO" id="GO:0000118">
    <property type="term" value="C:histone deacetylase complex"/>
    <property type="evidence" value="ECO:0007669"/>
    <property type="project" value="TreeGrafter"/>
</dbReference>
<gene>
    <name evidence="12" type="ORF">TEOVI_000699700</name>
</gene>
<evidence type="ECO:0000256" key="9">
    <source>
        <dbReference type="ARBA" id="ARBA00023242"/>
    </source>
</evidence>
<dbReference type="SUPFAM" id="SSF52768">
    <property type="entry name" value="Arginase/deacetylase"/>
    <property type="match status" value="1"/>
</dbReference>
<comment type="caution">
    <text evidence="12">The sequence shown here is derived from an EMBL/GenBank/DDBJ whole genome shotgun (WGS) entry which is preliminary data.</text>
</comment>
<dbReference type="GeneID" id="92380931"/>
<feature type="domain" description="Histone deacetylase" evidence="11">
    <location>
        <begin position="323"/>
        <end position="489"/>
    </location>
</feature>
<dbReference type="EMBL" id="CZPT02000213">
    <property type="protein sequence ID" value="SCU65075.1"/>
    <property type="molecule type" value="Genomic_DNA"/>
</dbReference>
<keyword evidence="7" id="KW-0805">Transcription regulation</keyword>